<sequence>MHEEEYNDLYKIAVLGTVPDSRSWSQKVSQRVLEYAAVATVVAVLQYGLCSQGFCKSIPDYCSNIQSYLTGNGSTTGDSTAVAPMAHGLYQAQTTEAPGLLQGLVGTLTTAAKNLASNVVASNFTETRNLTETRNNSALETLVRKLAAANMVATSEPAEAAGIPPRFAEISFDMAYTASKEVRGAFMEAVSTVCEKWNMAAADLETVLRRVPTQPSTFMCPKLPTMSFAELNRPGLFVDPGTGWDLQRLRASFSKCVDMDFNPEKTDIWLGALGPEWAPRHRTCGRASEGTLMCRGLGVSNPQCFDFHPEWENYPGGLGFLIDMIDRIFRPMGDEDCVVRCGGSDTGGELWLKNAEERDAVRNAMSGRINLGDACTREGLEHFVQAARKMYTQAVTRKYPPDVRHYHTEDWRLLSRLWFKAPCGAGIWKPGEPLPTCACAKFSISCETDNHFKISYTARTPEIAFAALPPGLKLERCVYQCLTKI</sequence>
<dbReference type="AlphaFoldDB" id="A0A023B2L6"/>
<protein>
    <submittedName>
        <fullName evidence="1">Uncharacterized protein</fullName>
    </submittedName>
</protein>
<evidence type="ECO:0000313" key="1">
    <source>
        <dbReference type="EMBL" id="EZG54770.1"/>
    </source>
</evidence>
<dbReference type="VEuPathDB" id="CryptoDB:GNI_120130"/>
<dbReference type="Proteomes" id="UP000019763">
    <property type="component" value="Unassembled WGS sequence"/>
</dbReference>
<accession>A0A023B2L6</accession>
<evidence type="ECO:0000313" key="2">
    <source>
        <dbReference type="Proteomes" id="UP000019763"/>
    </source>
</evidence>
<keyword evidence="2" id="KW-1185">Reference proteome</keyword>
<proteinExistence type="predicted"/>
<dbReference type="RefSeq" id="XP_011131830.1">
    <property type="nucleotide sequence ID" value="XM_011133528.1"/>
</dbReference>
<organism evidence="1 2">
    <name type="scientific">Gregarina niphandrodes</name>
    <name type="common">Septate eugregarine</name>
    <dbReference type="NCBI Taxonomy" id="110365"/>
    <lineage>
        <taxon>Eukaryota</taxon>
        <taxon>Sar</taxon>
        <taxon>Alveolata</taxon>
        <taxon>Apicomplexa</taxon>
        <taxon>Conoidasida</taxon>
        <taxon>Gregarinasina</taxon>
        <taxon>Eugregarinorida</taxon>
        <taxon>Gregarinidae</taxon>
        <taxon>Gregarina</taxon>
    </lineage>
</organism>
<comment type="caution">
    <text evidence="1">The sequence shown here is derived from an EMBL/GenBank/DDBJ whole genome shotgun (WGS) entry which is preliminary data.</text>
</comment>
<gene>
    <name evidence="1" type="ORF">GNI_120130</name>
</gene>
<name>A0A023B2L6_GRENI</name>
<dbReference type="EMBL" id="AFNH02000894">
    <property type="protein sequence ID" value="EZG54770.1"/>
    <property type="molecule type" value="Genomic_DNA"/>
</dbReference>
<reference evidence="1" key="1">
    <citation type="submission" date="2013-12" db="EMBL/GenBank/DDBJ databases">
        <authorList>
            <person name="Omoto C.K."/>
            <person name="Sibley D."/>
            <person name="Venepally P."/>
            <person name="Hadjithomas M."/>
            <person name="Karamycheva S."/>
            <person name="Brunk B."/>
            <person name="Roos D."/>
            <person name="Caler E."/>
            <person name="Lorenzi H."/>
        </authorList>
    </citation>
    <scope>NUCLEOTIDE SEQUENCE</scope>
</reference>
<dbReference type="GeneID" id="22914251"/>